<dbReference type="AlphaFoldDB" id="A0A855A4J7"/>
<dbReference type="Pfam" id="PF12687">
    <property type="entry name" value="DUF3801"/>
    <property type="match status" value="1"/>
</dbReference>
<reference evidence="2 3" key="1">
    <citation type="submission" date="2017-07" db="EMBL/GenBank/DDBJ databases">
        <title>Prevalence of linear plasmids in Cutibacterium (Propionibacterium) acnes isolates obtained from prostatic tissue.</title>
        <authorList>
            <person name="Davidsson S."/>
            <person name="Carlsson J."/>
            <person name="Molling P."/>
            <person name="Andren O."/>
            <person name="Andersson S.-O."/>
            <person name="Brzuszkiewicz E."/>
            <person name="Poehlein A."/>
            <person name="Al-Zeer M."/>
            <person name="Brinkmann V."/>
            <person name="Scavenius C."/>
            <person name="Nazipi S."/>
            <person name="Soderquist B."/>
            <person name="Bruggemann H."/>
        </authorList>
    </citation>
    <scope>NUCLEOTIDE SEQUENCE [LARGE SCALE GENOMIC DNA]</scope>
    <source>
        <strain evidence="2 3">DSM 753</strain>
    </source>
</reference>
<protein>
    <submittedName>
        <fullName evidence="2">PcfB family protein</fullName>
    </submittedName>
</protein>
<dbReference type="InterPro" id="IPR024234">
    <property type="entry name" value="DUF3801"/>
</dbReference>
<feature type="compositionally biased region" description="Basic and acidic residues" evidence="1">
    <location>
        <begin position="233"/>
        <end position="258"/>
    </location>
</feature>
<sequence length="271" mass="30322">MNYGSDPADQIVRFTLEGTEVALKLSGLAAKNFALFVYAVLKDQKKTRGKTRLVRMLKEQRPFKFFKVPVSYMKEFAREAKEHGLLYVPIRNRQKSDRIEVVVFADDASKIQRIYDNLGLDYVAAQAGDATVEKAPVQEKQPPAAAAPSRTETVQTEQGAVEFEVGGFEDEIELSSVPDQEEGANFTPGREKDPVQGEAARSPSENSSPDRSSSPGPTGSEPAPEQKPSVRKQLQEIRQKQIQKKEERARQPQREHAAPSRSRKKKKQKGR</sequence>
<dbReference type="EMBL" id="NOXF01000004">
    <property type="protein sequence ID" value="PEQ24724.1"/>
    <property type="molecule type" value="Genomic_DNA"/>
</dbReference>
<dbReference type="OrthoDB" id="9783524at2"/>
<feature type="region of interest" description="Disordered" evidence="1">
    <location>
        <begin position="171"/>
        <end position="271"/>
    </location>
</feature>
<feature type="compositionally biased region" description="Low complexity" evidence="1">
    <location>
        <begin position="202"/>
        <end position="220"/>
    </location>
</feature>
<organism evidence="2 3">
    <name type="scientific">[Clostridium] leptum DSM 753</name>
    <dbReference type="NCBI Taxonomy" id="428125"/>
    <lineage>
        <taxon>Bacteria</taxon>
        <taxon>Bacillati</taxon>
        <taxon>Bacillota</taxon>
        <taxon>Clostridia</taxon>
        <taxon>Eubacteriales</taxon>
        <taxon>Oscillospiraceae</taxon>
        <taxon>Oscillospiraceae incertae sedis</taxon>
    </lineage>
</organism>
<comment type="caution">
    <text evidence="2">The sequence shown here is derived from an EMBL/GenBank/DDBJ whole genome shotgun (WGS) entry which is preliminary data.</text>
</comment>
<feature type="compositionally biased region" description="Basic residues" evidence="1">
    <location>
        <begin position="261"/>
        <end position="271"/>
    </location>
</feature>
<gene>
    <name evidence="2" type="ORF">CH238_07115</name>
</gene>
<proteinExistence type="predicted"/>
<evidence type="ECO:0000313" key="3">
    <source>
        <dbReference type="Proteomes" id="UP000220611"/>
    </source>
</evidence>
<feature type="region of interest" description="Disordered" evidence="1">
    <location>
        <begin position="133"/>
        <end position="157"/>
    </location>
</feature>
<evidence type="ECO:0000313" key="2">
    <source>
        <dbReference type="EMBL" id="PEQ24724.1"/>
    </source>
</evidence>
<evidence type="ECO:0000256" key="1">
    <source>
        <dbReference type="SAM" id="MobiDB-lite"/>
    </source>
</evidence>
<accession>A0A855A4J7</accession>
<dbReference type="Proteomes" id="UP000220611">
    <property type="component" value="Unassembled WGS sequence"/>
</dbReference>
<name>A0A855A4J7_9FIRM</name>
<keyword evidence="3" id="KW-1185">Reference proteome</keyword>